<feature type="compositionally biased region" description="Basic and acidic residues" evidence="1">
    <location>
        <begin position="821"/>
        <end position="835"/>
    </location>
</feature>
<evidence type="ECO:0000313" key="2">
    <source>
        <dbReference type="EMBL" id="QDS70008.1"/>
    </source>
</evidence>
<feature type="compositionally biased region" description="Acidic residues" evidence="1">
    <location>
        <begin position="35"/>
        <end position="50"/>
    </location>
</feature>
<feature type="region of interest" description="Disordered" evidence="1">
    <location>
        <begin position="561"/>
        <end position="580"/>
    </location>
</feature>
<feature type="compositionally biased region" description="Polar residues" evidence="1">
    <location>
        <begin position="706"/>
        <end position="716"/>
    </location>
</feature>
<dbReference type="EMBL" id="CP042188">
    <property type="protein sequence ID" value="QDS70008.1"/>
    <property type="molecule type" value="Genomic_DNA"/>
</dbReference>
<dbReference type="OrthoDB" id="5419821at2759"/>
<sequence>MSSGTGDVSKSDKRDPIEGSEAHVVQNHSPRLDDSADEPEVVSESDGDEDVFFRPRPSLPAPNVVKRTLRELNELMNTPYLDLDSSEHQPRRRQENDALIGIIDSLSQNYEFPPIFFNQKQVRGPDGSIQYNRVCIDGLKRLSAIKAFLNGEISCHDYRRRKWFYCGDSKDPESSAARKKRVLPMEDKEDFQNKFFICHEFEDLTGPEELELRARVHLGNTLTPGEKLRATMVFSGELMIDFAKALENEFQQIADLADTSGMKGFQNLMKCSSQIFEMLRAGAENRAPQLRISESALIDFVKHADAATLEKIKETLRIFDVLVTRHTEVFSPVSGIPFRPMEMIVIAVLAFKYCQTNIKPLVFIRLIKSLRESIHNFSDHRGVFQTRQSWTHAWDFIQNTEKFIVQGEHLDHRQELDQITRAGKVKSAISEDIPAANVNQNIGSPALSAPMSYANFYPEARRSASSSSFPQHSTALKRKASPHPLDPAKKRVQLPTPVSPIIVQSPRASLRAGSPDSLLGSEGSEEDEFVAESSAFATQKNPPAQSDLPVSAPRQLVRSSFKSRSEFVPHRSESPRPKSSALNTLIASVPAPQSSSKAASSSSPSGLNILFGVSQKPATKPPLPYSHETKQTIPYQSSGALSSEENLSQSGSRHSTPGGQGHPVDHETPAIPPYSGRGRPRKYPPKSVTPERQIPKRRGRPRKESNITVPSTNQIQAHAARGRGRGRKSMPGGFSTRVMPTSHPALGLDVPSPMLQPRGDWEVSMEKTNTPEHSVSPVHSPPRTIARLAGRPRKDLIPSSSPSAEFPPPDLQAKQGADPIDNEKPCENHTDDTSDVRVLGPDQTPEPGSNDTIIPLPNVASGRGQDKPKEAQPLEAPAKSSHALHPPRRPTPPVLVSPAQIVLQSQAISIASSREGSISRLSTVGSLSTMSPRTTPDPSLTDAKPFIIPFKAGGANAIRERRRQQQAELEEKKRRKQEAEKLANASIHSGSSKV</sequence>
<protein>
    <recommendedName>
        <fullName evidence="4">DUF262 domain-containing protein</fullName>
    </recommendedName>
</protein>
<dbReference type="AlphaFoldDB" id="A0A517L304"/>
<dbReference type="Proteomes" id="UP000316270">
    <property type="component" value="Chromosome 4"/>
</dbReference>
<feature type="compositionally biased region" description="Polar residues" evidence="1">
    <location>
        <begin position="463"/>
        <end position="474"/>
    </location>
</feature>
<evidence type="ECO:0008006" key="4">
    <source>
        <dbReference type="Google" id="ProtNLM"/>
    </source>
</evidence>
<feature type="region of interest" description="Disordered" evidence="1">
    <location>
        <begin position="1"/>
        <end position="57"/>
    </location>
</feature>
<feature type="compositionally biased region" description="Basic and acidic residues" evidence="1">
    <location>
        <begin position="9"/>
        <end position="21"/>
    </location>
</feature>
<evidence type="ECO:0000256" key="1">
    <source>
        <dbReference type="SAM" id="MobiDB-lite"/>
    </source>
</evidence>
<dbReference type="PANTHER" id="PTHR39639">
    <property type="entry name" value="CHROMOSOME 16, WHOLE GENOME SHOTGUN SEQUENCE"/>
    <property type="match status" value="1"/>
</dbReference>
<gene>
    <name evidence="2" type="ORF">FKW77_003534</name>
</gene>
<feature type="compositionally biased region" description="Basic and acidic residues" evidence="1">
    <location>
        <begin position="963"/>
        <end position="981"/>
    </location>
</feature>
<dbReference type="STRING" id="50376.A0A517L304"/>
<feature type="compositionally biased region" description="Polar residues" evidence="1">
    <location>
        <begin position="923"/>
        <end position="938"/>
    </location>
</feature>
<organism evidence="2 3">
    <name type="scientific">Venturia effusa</name>
    <dbReference type="NCBI Taxonomy" id="50376"/>
    <lineage>
        <taxon>Eukaryota</taxon>
        <taxon>Fungi</taxon>
        <taxon>Dikarya</taxon>
        <taxon>Ascomycota</taxon>
        <taxon>Pezizomycotina</taxon>
        <taxon>Dothideomycetes</taxon>
        <taxon>Pleosporomycetidae</taxon>
        <taxon>Venturiales</taxon>
        <taxon>Venturiaceae</taxon>
        <taxon>Venturia</taxon>
    </lineage>
</organism>
<feature type="compositionally biased region" description="Polar residues" evidence="1">
    <location>
        <begin position="535"/>
        <end position="544"/>
    </location>
</feature>
<dbReference type="PANTHER" id="PTHR39639:SF1">
    <property type="entry name" value="DUF262 DOMAIN-CONTAINING PROTEIN"/>
    <property type="match status" value="1"/>
</dbReference>
<keyword evidence="3" id="KW-1185">Reference proteome</keyword>
<feature type="region of interest" description="Disordered" evidence="1">
    <location>
        <begin position="463"/>
        <end position="553"/>
    </location>
</feature>
<accession>A0A517L304</accession>
<feature type="compositionally biased region" description="Basic and acidic residues" evidence="1">
    <location>
        <begin position="563"/>
        <end position="576"/>
    </location>
</feature>
<proteinExistence type="predicted"/>
<name>A0A517L304_9PEZI</name>
<feature type="compositionally biased region" description="Low complexity" evidence="1">
    <location>
        <begin position="773"/>
        <end position="782"/>
    </location>
</feature>
<feature type="compositionally biased region" description="Low complexity" evidence="1">
    <location>
        <begin position="513"/>
        <end position="522"/>
    </location>
</feature>
<feature type="compositionally biased region" description="Polar residues" evidence="1">
    <location>
        <begin position="631"/>
        <end position="657"/>
    </location>
</feature>
<evidence type="ECO:0000313" key="3">
    <source>
        <dbReference type="Proteomes" id="UP000316270"/>
    </source>
</evidence>
<feature type="region of interest" description="Disordered" evidence="1">
    <location>
        <begin position="923"/>
        <end position="994"/>
    </location>
</feature>
<reference evidence="2 3" key="1">
    <citation type="submission" date="2019-07" db="EMBL/GenBank/DDBJ databases">
        <title>Finished genome of Venturia effusa.</title>
        <authorList>
            <person name="Young C.A."/>
            <person name="Cox M.P."/>
            <person name="Ganley A.R.D."/>
            <person name="David W.J."/>
        </authorList>
    </citation>
    <scope>NUCLEOTIDE SEQUENCE [LARGE SCALE GENOMIC DNA]</scope>
    <source>
        <strain evidence="3">albino</strain>
    </source>
</reference>
<feature type="region of interest" description="Disordered" evidence="1">
    <location>
        <begin position="612"/>
        <end position="894"/>
    </location>
</feature>